<dbReference type="PIRSF" id="PIRSF005897">
    <property type="entry name" value="RR_PatA"/>
    <property type="match status" value="1"/>
</dbReference>
<proteinExistence type="predicted"/>
<sequence>MNNFATFTKLPPLSLLRHLSSCFENTCLQIQSNSVNWWIYLEEGKIAYATHSVEPFDRLERHLRRLSAQIPALTSEIRVQLRMMFEPDSQRLSEKTVEDGDKSISPQQPSDYQAICWLVNQKYLNPTQAAILIQELVKEVIESFLLIKKGTYKFHKHLNLSPKICRLDAEKLLSFSQDRLQSWHKLNPQITSPFQRPYLWVNTKTQVQKISEVQPNLLNWMKGFSLRHLAVIMNQDELQLARSLYPYIQSGAILLHEPDPPFDKLPKTDVLLSHTPTKVKQENTEEIANSQLNLAKSNTEQKHIAPPPKQRIPVNKVTIQPGSQRVSTSKENTKTEKDKNLENIKAVSQKENLAPQKVYKIVSVDDSPVMLKEISRFLEDESFSVVTIDNPLKAVMSIIRHQPDLILLDLNMEGIDGYELCRIIRNNSKFKNTPIVMVTGSKGFVDKVKARLVGASGYLTKPFTRADLLKMVFMHLT</sequence>
<dbReference type="EMBL" id="AP018227">
    <property type="protein sequence ID" value="BAY81819.1"/>
    <property type="molecule type" value="Genomic_DNA"/>
</dbReference>
<dbReference type="AlphaFoldDB" id="A0A1Z4LKW4"/>
<feature type="region of interest" description="Disordered" evidence="3">
    <location>
        <begin position="320"/>
        <end position="339"/>
    </location>
</feature>
<evidence type="ECO:0000256" key="3">
    <source>
        <dbReference type="SAM" id="MobiDB-lite"/>
    </source>
</evidence>
<dbReference type="PANTHER" id="PTHR44591">
    <property type="entry name" value="STRESS RESPONSE REGULATOR PROTEIN 1"/>
    <property type="match status" value="1"/>
</dbReference>
<evidence type="ECO:0000259" key="4">
    <source>
        <dbReference type="PROSITE" id="PS50110"/>
    </source>
</evidence>
<dbReference type="InterPro" id="IPR025497">
    <property type="entry name" value="PatA-like_N"/>
</dbReference>
<dbReference type="InterPro" id="IPR011006">
    <property type="entry name" value="CheY-like_superfamily"/>
</dbReference>
<dbReference type="InterPro" id="IPR050595">
    <property type="entry name" value="Bact_response_regulator"/>
</dbReference>
<keyword evidence="1 2" id="KW-0597">Phosphoprotein</keyword>
<dbReference type="Proteomes" id="UP000218418">
    <property type="component" value="Chromosome"/>
</dbReference>
<feature type="domain" description="Response regulatory" evidence="4">
    <location>
        <begin position="360"/>
        <end position="476"/>
    </location>
</feature>
<protein>
    <submittedName>
        <fullName evidence="5">Response regulator receiver protein</fullName>
    </submittedName>
</protein>
<dbReference type="Pfam" id="PF14332">
    <property type="entry name" value="DUF4388"/>
    <property type="match status" value="1"/>
</dbReference>
<feature type="modified residue" description="4-aspartylphosphate" evidence="2">
    <location>
        <position position="409"/>
    </location>
</feature>
<dbReference type="InterPro" id="IPR024186">
    <property type="entry name" value="Sig_transdc_resp-reg_PatA"/>
</dbReference>
<dbReference type="SMART" id="SM00448">
    <property type="entry name" value="REC"/>
    <property type="match status" value="1"/>
</dbReference>
<organism evidence="5 6">
    <name type="scientific">Calothrix parasitica NIES-267</name>
    <dbReference type="NCBI Taxonomy" id="1973488"/>
    <lineage>
        <taxon>Bacteria</taxon>
        <taxon>Bacillati</taxon>
        <taxon>Cyanobacteriota</taxon>
        <taxon>Cyanophyceae</taxon>
        <taxon>Nostocales</taxon>
        <taxon>Calotrichaceae</taxon>
        <taxon>Calothrix</taxon>
    </lineage>
</organism>
<evidence type="ECO:0000256" key="1">
    <source>
        <dbReference type="ARBA" id="ARBA00022553"/>
    </source>
</evidence>
<feature type="compositionally biased region" description="Polar residues" evidence="3">
    <location>
        <begin position="320"/>
        <end position="330"/>
    </location>
</feature>
<accession>A0A1Z4LKW4</accession>
<dbReference type="PROSITE" id="PS50110">
    <property type="entry name" value="RESPONSE_REGULATORY"/>
    <property type="match status" value="1"/>
</dbReference>
<dbReference type="InterPro" id="IPR001789">
    <property type="entry name" value="Sig_transdc_resp-reg_receiver"/>
</dbReference>
<dbReference type="Gene3D" id="3.40.50.2300">
    <property type="match status" value="1"/>
</dbReference>
<evidence type="ECO:0000256" key="2">
    <source>
        <dbReference type="PROSITE-ProRule" id="PRU00169"/>
    </source>
</evidence>
<dbReference type="OrthoDB" id="9809318at2"/>
<evidence type="ECO:0000313" key="5">
    <source>
        <dbReference type="EMBL" id="BAY81819.1"/>
    </source>
</evidence>
<dbReference type="GO" id="GO:0000160">
    <property type="term" value="P:phosphorelay signal transduction system"/>
    <property type="evidence" value="ECO:0007669"/>
    <property type="project" value="InterPro"/>
</dbReference>
<reference evidence="5 6" key="1">
    <citation type="submission" date="2017-06" db="EMBL/GenBank/DDBJ databases">
        <title>Genome sequencing of cyanobaciteial culture collection at National Institute for Environmental Studies (NIES).</title>
        <authorList>
            <person name="Hirose Y."/>
            <person name="Shimura Y."/>
            <person name="Fujisawa T."/>
            <person name="Nakamura Y."/>
            <person name="Kawachi M."/>
        </authorList>
    </citation>
    <scope>NUCLEOTIDE SEQUENCE [LARGE SCALE GENOMIC DNA]</scope>
    <source>
        <strain evidence="5 6">NIES-267</strain>
    </source>
</reference>
<gene>
    <name evidence="5" type="ORF">NIES267_12960</name>
</gene>
<evidence type="ECO:0000313" key="6">
    <source>
        <dbReference type="Proteomes" id="UP000218418"/>
    </source>
</evidence>
<keyword evidence="6" id="KW-1185">Reference proteome</keyword>
<name>A0A1Z4LKW4_9CYAN</name>
<dbReference type="SUPFAM" id="SSF52172">
    <property type="entry name" value="CheY-like"/>
    <property type="match status" value="1"/>
</dbReference>
<dbReference type="Pfam" id="PF00072">
    <property type="entry name" value="Response_reg"/>
    <property type="match status" value="1"/>
</dbReference>
<dbReference type="PANTHER" id="PTHR44591:SF3">
    <property type="entry name" value="RESPONSE REGULATORY DOMAIN-CONTAINING PROTEIN"/>
    <property type="match status" value="1"/>
</dbReference>